<keyword evidence="3" id="KW-1185">Reference proteome</keyword>
<evidence type="ECO:0000313" key="2">
    <source>
        <dbReference type="EMBL" id="WVZ80670.1"/>
    </source>
</evidence>
<protein>
    <submittedName>
        <fullName evidence="2">Uncharacterized protein</fullName>
    </submittedName>
</protein>
<proteinExistence type="predicted"/>
<dbReference type="AlphaFoldDB" id="A0AAQ3TVW9"/>
<feature type="compositionally biased region" description="Acidic residues" evidence="1">
    <location>
        <begin position="46"/>
        <end position="72"/>
    </location>
</feature>
<evidence type="ECO:0000313" key="3">
    <source>
        <dbReference type="Proteomes" id="UP001341281"/>
    </source>
</evidence>
<reference evidence="2 3" key="1">
    <citation type="submission" date="2024-02" db="EMBL/GenBank/DDBJ databases">
        <title>High-quality chromosome-scale genome assembly of Pensacola bahiagrass (Paspalum notatum Flugge var. saurae).</title>
        <authorList>
            <person name="Vega J.M."/>
            <person name="Podio M."/>
            <person name="Orjuela J."/>
            <person name="Siena L.A."/>
            <person name="Pessino S.C."/>
            <person name="Combes M.C."/>
            <person name="Mariac C."/>
            <person name="Albertini E."/>
            <person name="Pupilli F."/>
            <person name="Ortiz J.P.A."/>
            <person name="Leblanc O."/>
        </authorList>
    </citation>
    <scope>NUCLEOTIDE SEQUENCE [LARGE SCALE GENOMIC DNA]</scope>
    <source>
        <strain evidence="2">R1</strain>
        <tissue evidence="2">Leaf</tissue>
    </source>
</reference>
<feature type="compositionally biased region" description="Pro residues" evidence="1">
    <location>
        <begin position="33"/>
        <end position="42"/>
    </location>
</feature>
<feature type="region of interest" description="Disordered" evidence="1">
    <location>
        <begin position="27"/>
        <end position="101"/>
    </location>
</feature>
<sequence length="218" mass="24494">MGIMTCGCRLSSALPACVLVDEVMADPTDRLPTPTPPSPPPQEWVDPTESEEEDPEELVPEPSEDEPEEEPREEPLEVQPPAPPSAPPPEQPREEPKIRLLTPKTRNKIRMPVTHPHRTMMRTTMKPDPWSPLPTAGSTTRRPFLGCRERRRRCSTTIARITYVGTRYRHPVLPDDWDMTVEIGIPDEFGSRRTFTSGTHLLAATAMKPPSVMLLGRP</sequence>
<accession>A0AAQ3TVW9</accession>
<feature type="compositionally biased region" description="Pro residues" evidence="1">
    <location>
        <begin position="78"/>
        <end position="90"/>
    </location>
</feature>
<gene>
    <name evidence="2" type="ORF">U9M48_028127</name>
</gene>
<dbReference type="Proteomes" id="UP001341281">
    <property type="component" value="Chromosome 06"/>
</dbReference>
<dbReference type="EMBL" id="CP144750">
    <property type="protein sequence ID" value="WVZ80670.1"/>
    <property type="molecule type" value="Genomic_DNA"/>
</dbReference>
<evidence type="ECO:0000256" key="1">
    <source>
        <dbReference type="SAM" id="MobiDB-lite"/>
    </source>
</evidence>
<organism evidence="2 3">
    <name type="scientific">Paspalum notatum var. saurae</name>
    <dbReference type="NCBI Taxonomy" id="547442"/>
    <lineage>
        <taxon>Eukaryota</taxon>
        <taxon>Viridiplantae</taxon>
        <taxon>Streptophyta</taxon>
        <taxon>Embryophyta</taxon>
        <taxon>Tracheophyta</taxon>
        <taxon>Spermatophyta</taxon>
        <taxon>Magnoliopsida</taxon>
        <taxon>Liliopsida</taxon>
        <taxon>Poales</taxon>
        <taxon>Poaceae</taxon>
        <taxon>PACMAD clade</taxon>
        <taxon>Panicoideae</taxon>
        <taxon>Andropogonodae</taxon>
        <taxon>Paspaleae</taxon>
        <taxon>Paspalinae</taxon>
        <taxon>Paspalum</taxon>
    </lineage>
</organism>
<feature type="region of interest" description="Disordered" evidence="1">
    <location>
        <begin position="121"/>
        <end position="142"/>
    </location>
</feature>
<name>A0AAQ3TVW9_PASNO</name>